<proteinExistence type="inferred from homology"/>
<keyword evidence="6 10" id="KW-0067">ATP-binding</keyword>
<evidence type="ECO:0000256" key="5">
    <source>
        <dbReference type="ARBA" id="ARBA00022741"/>
    </source>
</evidence>
<dbReference type="GO" id="GO:0016887">
    <property type="term" value="F:ATP hydrolysis activity"/>
    <property type="evidence" value="ECO:0007669"/>
    <property type="project" value="InterPro"/>
</dbReference>
<dbReference type="InterPro" id="IPR003439">
    <property type="entry name" value="ABC_transporter-like_ATP-bd"/>
</dbReference>
<dbReference type="FunFam" id="3.40.50.300:FF:000224">
    <property type="entry name" value="Energy-coupling factor transporter ATP-binding protein EcfA"/>
    <property type="match status" value="1"/>
</dbReference>
<evidence type="ECO:0000256" key="2">
    <source>
        <dbReference type="ARBA" id="ARBA00005417"/>
    </source>
</evidence>
<evidence type="ECO:0000256" key="7">
    <source>
        <dbReference type="ARBA" id="ARBA00022967"/>
    </source>
</evidence>
<dbReference type="CDD" id="cd03225">
    <property type="entry name" value="ABC_cobalt_CbiO_domain1"/>
    <property type="match status" value="1"/>
</dbReference>
<accession>A0A1M6ML06</accession>
<dbReference type="Proteomes" id="UP000322917">
    <property type="component" value="Unassembled WGS sequence"/>
</dbReference>
<dbReference type="SMART" id="SM00382">
    <property type="entry name" value="AAA"/>
    <property type="match status" value="1"/>
</dbReference>
<dbReference type="GO" id="GO:0042626">
    <property type="term" value="F:ATPase-coupled transmembrane transporter activity"/>
    <property type="evidence" value="ECO:0007669"/>
    <property type="project" value="TreeGrafter"/>
</dbReference>
<dbReference type="InterPro" id="IPR015856">
    <property type="entry name" value="ABC_transpr_CbiO/EcfA_su"/>
</dbReference>
<feature type="domain" description="ABC transporter" evidence="9">
    <location>
        <begin position="55"/>
        <end position="293"/>
    </location>
</feature>
<dbReference type="EMBL" id="FQZD01000042">
    <property type="protein sequence ID" value="SHJ84060.1"/>
    <property type="molecule type" value="Genomic_DNA"/>
</dbReference>
<organism evidence="10 11">
    <name type="scientific">Propionispora hippei DSM 15287</name>
    <dbReference type="NCBI Taxonomy" id="1123003"/>
    <lineage>
        <taxon>Bacteria</taxon>
        <taxon>Bacillati</taxon>
        <taxon>Bacillota</taxon>
        <taxon>Negativicutes</taxon>
        <taxon>Selenomonadales</taxon>
        <taxon>Sporomusaceae</taxon>
        <taxon>Propionispora</taxon>
    </lineage>
</organism>
<keyword evidence="11" id="KW-1185">Reference proteome</keyword>
<dbReference type="Gene3D" id="3.40.50.300">
    <property type="entry name" value="P-loop containing nucleotide triphosphate hydrolases"/>
    <property type="match status" value="1"/>
</dbReference>
<dbReference type="InterPro" id="IPR003593">
    <property type="entry name" value="AAA+_ATPase"/>
</dbReference>
<evidence type="ECO:0000256" key="3">
    <source>
        <dbReference type="ARBA" id="ARBA00022448"/>
    </source>
</evidence>
<evidence type="ECO:0000313" key="10">
    <source>
        <dbReference type="EMBL" id="SHJ84060.1"/>
    </source>
</evidence>
<reference evidence="10 11" key="1">
    <citation type="submission" date="2016-11" db="EMBL/GenBank/DDBJ databases">
        <authorList>
            <person name="Varghese N."/>
            <person name="Submissions S."/>
        </authorList>
    </citation>
    <scope>NUCLEOTIDE SEQUENCE [LARGE SCALE GENOMIC DNA]</scope>
    <source>
        <strain evidence="10 11">DSM 15287</strain>
    </source>
</reference>
<dbReference type="PANTHER" id="PTHR43553:SF24">
    <property type="entry name" value="ENERGY-COUPLING FACTOR TRANSPORTER ATP-BINDING PROTEIN ECFA1"/>
    <property type="match status" value="1"/>
</dbReference>
<evidence type="ECO:0000256" key="8">
    <source>
        <dbReference type="ARBA" id="ARBA00023136"/>
    </source>
</evidence>
<comment type="similarity">
    <text evidence="2">Belongs to the ABC transporter superfamily.</text>
</comment>
<evidence type="ECO:0000256" key="6">
    <source>
        <dbReference type="ARBA" id="ARBA00022840"/>
    </source>
</evidence>
<gene>
    <name evidence="10" type="ORF">SAMN02745170_03469</name>
</gene>
<evidence type="ECO:0000256" key="4">
    <source>
        <dbReference type="ARBA" id="ARBA00022475"/>
    </source>
</evidence>
<dbReference type="GO" id="GO:0005524">
    <property type="term" value="F:ATP binding"/>
    <property type="evidence" value="ECO:0007669"/>
    <property type="project" value="UniProtKB-KW"/>
</dbReference>
<comment type="subcellular location">
    <subcellularLocation>
        <location evidence="1">Cell membrane</location>
        <topology evidence="1">Peripheral membrane protein</topology>
    </subcellularLocation>
</comment>
<keyword evidence="4" id="KW-1003">Cell membrane</keyword>
<dbReference type="PROSITE" id="PS50893">
    <property type="entry name" value="ABC_TRANSPORTER_2"/>
    <property type="match status" value="1"/>
</dbReference>
<dbReference type="InterPro" id="IPR027417">
    <property type="entry name" value="P-loop_NTPase"/>
</dbReference>
<dbReference type="PROSITE" id="PS00211">
    <property type="entry name" value="ABC_TRANSPORTER_1"/>
    <property type="match status" value="1"/>
</dbReference>
<evidence type="ECO:0000313" key="11">
    <source>
        <dbReference type="Proteomes" id="UP000322917"/>
    </source>
</evidence>
<keyword evidence="5" id="KW-0547">Nucleotide-binding</keyword>
<dbReference type="PANTHER" id="PTHR43553">
    <property type="entry name" value="HEAVY METAL TRANSPORTER"/>
    <property type="match status" value="1"/>
</dbReference>
<protein>
    <submittedName>
        <fullName evidence="10">Energy-coupling factor transport system ATP-binding protein</fullName>
    </submittedName>
</protein>
<sequence>MKNEGDHLVVFVSLRGVDVRLLNTVSLSRRAPNSRRYSRGIESLRLGERNMQAFIALENMGHTYTDNEGNRVDALKSINLTIAKGEFVAVIGTNGSGKSTLSRHVNALLQPSEGCCFVNGMDTRQPEQLWQIRQTVGMVFQNPDNQLVATLVEEDVAFGPENLGLPPVEIVRRVEEALAQVGMTEYRQHGPHLLSGGQKQRIAIAGVLAMRPSCLVLDEPTAMLDPQGRSEVLATVHKLHREEGMTVLYITHFMEEAVTADRIIVMHQGSIQLDGSPAEVFSQVAVLKKIGLDVPVAAEVAQRLREKGWKLPGEIITNEALAVALCP</sequence>
<dbReference type="GO" id="GO:0043190">
    <property type="term" value="C:ATP-binding cassette (ABC) transporter complex"/>
    <property type="evidence" value="ECO:0007669"/>
    <property type="project" value="TreeGrafter"/>
</dbReference>
<keyword evidence="8" id="KW-0472">Membrane</keyword>
<keyword evidence="7" id="KW-1278">Translocase</keyword>
<evidence type="ECO:0000256" key="1">
    <source>
        <dbReference type="ARBA" id="ARBA00004202"/>
    </source>
</evidence>
<dbReference type="Pfam" id="PF00005">
    <property type="entry name" value="ABC_tran"/>
    <property type="match status" value="1"/>
</dbReference>
<dbReference type="AlphaFoldDB" id="A0A1M6ML06"/>
<dbReference type="SUPFAM" id="SSF52540">
    <property type="entry name" value="P-loop containing nucleoside triphosphate hydrolases"/>
    <property type="match status" value="1"/>
</dbReference>
<dbReference type="InterPro" id="IPR017871">
    <property type="entry name" value="ABC_transporter-like_CS"/>
</dbReference>
<dbReference type="InterPro" id="IPR050095">
    <property type="entry name" value="ECF_ABC_transporter_ATP-bd"/>
</dbReference>
<dbReference type="InterPro" id="IPR030947">
    <property type="entry name" value="EcfA_1"/>
</dbReference>
<evidence type="ECO:0000259" key="9">
    <source>
        <dbReference type="PROSITE" id="PS50893"/>
    </source>
</evidence>
<dbReference type="NCBIfam" id="TIGR04520">
    <property type="entry name" value="ECF_ATPase_1"/>
    <property type="match status" value="1"/>
</dbReference>
<keyword evidence="3" id="KW-0813">Transport</keyword>
<name>A0A1M6ML06_9FIRM</name>